<dbReference type="InterPro" id="IPR017969">
    <property type="entry name" value="Heavy-metal-associated_CS"/>
</dbReference>
<sequence length="467" mass="50273">MFIFISIIYLLHERGIEMSIKTQTLHVKDMVCNSCERIIEKDLKKLNGVKDVKASFKTSKVTISYDQDWCSYLDIKSTITKAGYTVVATSHSNSKDNSSQFIINAILIIGLLFVMTKLTSISNYFNISSILESNVTYMVLFIVGLLSSLHCVGMCGGIMLSQSLSQNSIKAPLLYNLGRVISYTILGGVIGALGSVLSINTGTSIIIYIVAGVFMVIHGANTMGFSVFRGLSFRLPFLSRCSSSNSKSTPFVIGLLNGFMPCGPLQTMQLFALSTGSMTQGALSMFIFSVGTVPLMLIFGSIANSLSKNTSKKLIKFSGALIVVLGLITANRGLALTGMDLNPLKNSNSFISSAGNSVEDLEEGYAVATIEDGVQTLRLTASYSGYTPSLAYIQKGIPTKLIIDGQQISGCNNAIIIPSLNVEKELQEGENIIGEFTPENTGSIDYSCWMGMIGGSIEVVDDISDIQ</sequence>
<feature type="transmembrane region" description="Helical" evidence="2">
    <location>
        <begin position="205"/>
        <end position="228"/>
    </location>
</feature>
<feature type="transmembrane region" description="Helical" evidence="2">
    <location>
        <begin position="314"/>
        <end position="334"/>
    </location>
</feature>
<dbReference type="PANTHER" id="PTHR42208:SF1">
    <property type="entry name" value="HEAVY METAL TRANSPORTER"/>
    <property type="match status" value="1"/>
</dbReference>
<reference evidence="5" key="1">
    <citation type="submission" date="2016-11" db="EMBL/GenBank/DDBJ databases">
        <authorList>
            <person name="Varghese N."/>
            <person name="Submissions S."/>
        </authorList>
    </citation>
    <scope>NUCLEOTIDE SEQUENCE [LARGE SCALE GENOMIC DNA]</scope>
    <source>
        <strain evidence="5">DSM 2635</strain>
    </source>
</reference>
<dbReference type="PROSITE" id="PS01047">
    <property type="entry name" value="HMA_1"/>
    <property type="match status" value="1"/>
</dbReference>
<dbReference type="PROSITE" id="PS50846">
    <property type="entry name" value="HMA_2"/>
    <property type="match status" value="1"/>
</dbReference>
<dbReference type="GO" id="GO:0046872">
    <property type="term" value="F:metal ion binding"/>
    <property type="evidence" value="ECO:0007669"/>
    <property type="project" value="UniProtKB-KW"/>
</dbReference>
<proteinExistence type="predicted"/>
<keyword evidence="2" id="KW-1133">Transmembrane helix</keyword>
<feature type="transmembrane region" description="Helical" evidence="2">
    <location>
        <begin position="249"/>
        <end position="271"/>
    </location>
</feature>
<dbReference type="AlphaFoldDB" id="A0A1M5KBS8"/>
<name>A0A1M5KBS8_9FIRM</name>
<dbReference type="STRING" id="1121321.SAMN04488530_102205"/>
<keyword evidence="1" id="KW-0479">Metal-binding</keyword>
<accession>A0A1M5KBS8</accession>
<dbReference type="InterPro" id="IPR008972">
    <property type="entry name" value="Cupredoxin"/>
</dbReference>
<feature type="transmembrane region" description="Helical" evidence="2">
    <location>
        <begin position="283"/>
        <end position="302"/>
    </location>
</feature>
<keyword evidence="5" id="KW-1185">Reference proteome</keyword>
<evidence type="ECO:0000259" key="3">
    <source>
        <dbReference type="PROSITE" id="PS50846"/>
    </source>
</evidence>
<evidence type="ECO:0000313" key="5">
    <source>
        <dbReference type="Proteomes" id="UP000243255"/>
    </source>
</evidence>
<feature type="transmembrane region" description="Helical" evidence="2">
    <location>
        <begin position="101"/>
        <end position="125"/>
    </location>
</feature>
<feature type="transmembrane region" description="Helical" evidence="2">
    <location>
        <begin position="180"/>
        <end position="199"/>
    </location>
</feature>
<keyword evidence="2" id="KW-0812">Transmembrane</keyword>
<dbReference type="PANTHER" id="PTHR42208">
    <property type="entry name" value="HEAVY METAL TRANSPORTER-RELATED"/>
    <property type="match status" value="1"/>
</dbReference>
<dbReference type="Pfam" id="PF00403">
    <property type="entry name" value="HMA"/>
    <property type="match status" value="1"/>
</dbReference>
<keyword evidence="2" id="KW-0472">Membrane</keyword>
<evidence type="ECO:0000313" key="4">
    <source>
        <dbReference type="EMBL" id="SHG50316.1"/>
    </source>
</evidence>
<dbReference type="Gene3D" id="3.30.70.100">
    <property type="match status" value="1"/>
</dbReference>
<dbReference type="Proteomes" id="UP000243255">
    <property type="component" value="Unassembled WGS sequence"/>
</dbReference>
<evidence type="ECO:0000256" key="1">
    <source>
        <dbReference type="ARBA" id="ARBA00022723"/>
    </source>
</evidence>
<dbReference type="FunFam" id="3.30.70.100:FF:000001">
    <property type="entry name" value="ATPase copper transporting beta"/>
    <property type="match status" value="1"/>
</dbReference>
<feature type="transmembrane region" description="Helical" evidence="2">
    <location>
        <begin position="137"/>
        <end position="160"/>
    </location>
</feature>
<protein>
    <submittedName>
        <fullName evidence="4">Sulfite exporter TauE/SafE</fullName>
    </submittedName>
</protein>
<dbReference type="CDD" id="cd00371">
    <property type="entry name" value="HMA"/>
    <property type="match status" value="1"/>
</dbReference>
<feature type="domain" description="HMA" evidence="3">
    <location>
        <begin position="21"/>
        <end position="87"/>
    </location>
</feature>
<dbReference type="EMBL" id="FQWX01000002">
    <property type="protein sequence ID" value="SHG50316.1"/>
    <property type="molecule type" value="Genomic_DNA"/>
</dbReference>
<dbReference type="Gene3D" id="2.60.40.420">
    <property type="entry name" value="Cupredoxins - blue copper proteins"/>
    <property type="match status" value="1"/>
</dbReference>
<organism evidence="4 5">
    <name type="scientific">Asaccharospora irregularis DSM 2635</name>
    <dbReference type="NCBI Taxonomy" id="1121321"/>
    <lineage>
        <taxon>Bacteria</taxon>
        <taxon>Bacillati</taxon>
        <taxon>Bacillota</taxon>
        <taxon>Clostridia</taxon>
        <taxon>Peptostreptococcales</taxon>
        <taxon>Peptostreptococcaceae</taxon>
        <taxon>Asaccharospora</taxon>
    </lineage>
</organism>
<dbReference type="InterPro" id="IPR039447">
    <property type="entry name" value="UreH-like_TM_dom"/>
</dbReference>
<evidence type="ECO:0000256" key="2">
    <source>
        <dbReference type="SAM" id="Phobius"/>
    </source>
</evidence>
<dbReference type="Pfam" id="PF13386">
    <property type="entry name" value="DsbD_2"/>
    <property type="match status" value="1"/>
</dbReference>
<dbReference type="InterPro" id="IPR006121">
    <property type="entry name" value="HMA_dom"/>
</dbReference>
<dbReference type="SUPFAM" id="SSF55008">
    <property type="entry name" value="HMA, heavy metal-associated domain"/>
    <property type="match status" value="1"/>
</dbReference>
<gene>
    <name evidence="4" type="ORF">SAMN04488530_102205</name>
</gene>
<dbReference type="InterPro" id="IPR036163">
    <property type="entry name" value="HMA_dom_sf"/>
</dbReference>